<dbReference type="GO" id="GO:0003677">
    <property type="term" value="F:DNA binding"/>
    <property type="evidence" value="ECO:0007669"/>
    <property type="project" value="UniProtKB-KW"/>
</dbReference>
<evidence type="ECO:0000313" key="4">
    <source>
        <dbReference type="Proteomes" id="UP000214355"/>
    </source>
</evidence>
<keyword evidence="4" id="KW-1185">Reference proteome</keyword>
<dbReference type="Proteomes" id="UP000214355">
    <property type="component" value="Chromosome I"/>
</dbReference>
<proteinExistence type="predicted"/>
<dbReference type="GO" id="GO:0005829">
    <property type="term" value="C:cytosol"/>
    <property type="evidence" value="ECO:0007669"/>
    <property type="project" value="TreeGrafter"/>
</dbReference>
<dbReference type="STRING" id="131112.SAMN04489737_0759"/>
<dbReference type="InterPro" id="IPR010982">
    <property type="entry name" value="Lambda_DNA-bd_dom_sf"/>
</dbReference>
<organism evidence="3 4">
    <name type="scientific">Arcanobacterium phocae</name>
    <dbReference type="NCBI Taxonomy" id="131112"/>
    <lineage>
        <taxon>Bacteria</taxon>
        <taxon>Bacillati</taxon>
        <taxon>Actinomycetota</taxon>
        <taxon>Actinomycetes</taxon>
        <taxon>Actinomycetales</taxon>
        <taxon>Actinomycetaceae</taxon>
        <taxon>Arcanobacterium</taxon>
    </lineage>
</organism>
<dbReference type="Gene3D" id="1.10.260.40">
    <property type="entry name" value="lambda repressor-like DNA-binding domains"/>
    <property type="match status" value="1"/>
</dbReference>
<dbReference type="InterPro" id="IPR050807">
    <property type="entry name" value="TransReg_Diox_bact_type"/>
</dbReference>
<gene>
    <name evidence="3" type="ORF">SAMN04489737_0759</name>
</gene>
<accession>A0A1H2LDN2</accession>
<evidence type="ECO:0000256" key="1">
    <source>
        <dbReference type="ARBA" id="ARBA00023125"/>
    </source>
</evidence>
<dbReference type="EMBL" id="LT629804">
    <property type="protein sequence ID" value="SDU79150.1"/>
    <property type="molecule type" value="Genomic_DNA"/>
</dbReference>
<sequence length="87" mass="9044">MVMNTLTGNILPKKASAVSVAGAPTSIAQKLKTTRKEYGLTQQQVADLAGVSDRTVRKLEQGEASPSLKALLAVAATLGLEVQVVLP</sequence>
<dbReference type="Pfam" id="PF01381">
    <property type="entry name" value="HTH_3"/>
    <property type="match status" value="1"/>
</dbReference>
<evidence type="ECO:0000313" key="3">
    <source>
        <dbReference type="EMBL" id="SDU79150.1"/>
    </source>
</evidence>
<evidence type="ECO:0000259" key="2">
    <source>
        <dbReference type="PROSITE" id="PS50943"/>
    </source>
</evidence>
<dbReference type="SMART" id="SM00530">
    <property type="entry name" value="HTH_XRE"/>
    <property type="match status" value="1"/>
</dbReference>
<dbReference type="SUPFAM" id="SSF47413">
    <property type="entry name" value="lambda repressor-like DNA-binding domains"/>
    <property type="match status" value="1"/>
</dbReference>
<dbReference type="PROSITE" id="PS50943">
    <property type="entry name" value="HTH_CROC1"/>
    <property type="match status" value="1"/>
</dbReference>
<dbReference type="CDD" id="cd00093">
    <property type="entry name" value="HTH_XRE"/>
    <property type="match status" value="1"/>
</dbReference>
<dbReference type="GO" id="GO:0003700">
    <property type="term" value="F:DNA-binding transcription factor activity"/>
    <property type="evidence" value="ECO:0007669"/>
    <property type="project" value="TreeGrafter"/>
</dbReference>
<keyword evidence="1" id="KW-0238">DNA-binding</keyword>
<name>A0A1H2LDN2_9ACTO</name>
<dbReference type="PANTHER" id="PTHR46797">
    <property type="entry name" value="HTH-TYPE TRANSCRIPTIONAL REGULATOR"/>
    <property type="match status" value="1"/>
</dbReference>
<protein>
    <submittedName>
        <fullName evidence="3">Transcriptional regulator, y4mF family</fullName>
    </submittedName>
</protein>
<feature type="domain" description="HTH cro/C1-type" evidence="2">
    <location>
        <begin position="31"/>
        <end position="85"/>
    </location>
</feature>
<dbReference type="AlphaFoldDB" id="A0A1H2LDN2"/>
<dbReference type="InterPro" id="IPR001387">
    <property type="entry name" value="Cro/C1-type_HTH"/>
</dbReference>
<reference evidence="4" key="1">
    <citation type="submission" date="2016-10" db="EMBL/GenBank/DDBJ databases">
        <authorList>
            <person name="Varghese N."/>
            <person name="Submissions S."/>
        </authorList>
    </citation>
    <scope>NUCLEOTIDE SEQUENCE [LARGE SCALE GENOMIC DNA]</scope>
    <source>
        <strain evidence="4">DSM 10002</strain>
    </source>
</reference>
<dbReference type="PANTHER" id="PTHR46797:SF1">
    <property type="entry name" value="METHYLPHOSPHONATE SYNTHASE"/>
    <property type="match status" value="1"/>
</dbReference>